<evidence type="ECO:0000313" key="3">
    <source>
        <dbReference type="Proteomes" id="UP000764045"/>
    </source>
</evidence>
<name>A0A939B4N6_9BACT</name>
<evidence type="ECO:0000256" key="1">
    <source>
        <dbReference type="SAM" id="MobiDB-lite"/>
    </source>
</evidence>
<dbReference type="Proteomes" id="UP000764045">
    <property type="component" value="Unassembled WGS sequence"/>
</dbReference>
<dbReference type="AlphaFoldDB" id="A0A939B4N6"/>
<sequence>MATKYNDIIRKRSGRAAYSIEEEKGNQWASFIPNGQFNTVLRTVLRSVRGNDIDAHKSFWINGTYGTGKSHAVAVISHLLCDTLTNIKEWVDYEYGADKFDLIRSQIYSLRKVKRLLPVKIEGLCDMSHVSDLPLVLQTAVVKALNEVDLEIAVDTDFDALVQHIQDNQVIWDYLIDNFAELRSIASTREKLIQKLRGKDMATFQKAKSALRKANMTILLNQENVGAWLIEVQEKLRTETDYKGLLIIWDEFTDVMEDSIGIPVLKALQTIAQKFANEENDSFLFLISHPSAFNKLGNEETKQTDGRYHRMKYNMESVSAFKIMSRKFEIIDQERHQSMTNFFYSVHNNLLDLYTASSNDPKETRGDLLNLFPIHPATANLATHYATVVGSSSRSVFEFIGQNEAMEQFLESETAFANRETVTADYLWDFVLKVFQDDVLNYGAVTERFNTYRQHVEDHGKAAYAIFKGILLLNAFNNISAENNNDLVTPTEDNIINLFLGTQYESEVKEVLNWFNDQGIIQRTPGGIFSVQFTALPSHEIEELKHSLANDTDKFRFISSILNFGDTAASYFTKKIVQKIIRPYTYHFYSEASNDALLKDRIKRAKKESRPSDLYLALLFSKNNAEIAHLREFADLASNSGVTDDKDLRDIIFIVFDTAFGDKQYARFIEYMANYTSAQSHGFLDQVNVHRDHAADMIKEWLQNASRGNATVYINGQQIPISVKRLSPCLNDTVAPIIFPQGPDAIETIRSKAPNTFWKPQVSKEIIRTFIFSTSKSELTEVAGQMKPVQYLIQDAIDENLEWRVDMPENHPFKMVYDFIQNKIKYADKSLLFNFIEKFDDLRKPPYGLSGNYASAAMVAFAMRNWENKIFDTLGKPLDKNNLVEVIGELFSVWEKGKNSNKLSFKFQTPEEGKLCKSLVKTFKLDKLKGYSDISSLKDARFAITGSLLEEKGYPLWALKYMDEEFVNSHPAILLNEDIKRLFDNIVAICGEKDIKNPALIKDTLNLIETYRADIPDIMAKPGNFQNGFNNFMLSQPGIGLQNFEVDSAYDFVKKHLESTVGYWSEEEVIVALKDWRIAENDKIEAERRREEEERHRLEREERERKLEEEHRRLEEEAKNAKNAAIQELKGNPEHIARKKVSARQYIDSIDSADVLRSLLDKVIDLGYEFVIDKILESSDNQG</sequence>
<dbReference type="EMBL" id="JACJJL010000010">
    <property type="protein sequence ID" value="MBM6661569.1"/>
    <property type="molecule type" value="Genomic_DNA"/>
</dbReference>
<protein>
    <recommendedName>
        <fullName evidence="4">ATP-binding protein</fullName>
    </recommendedName>
</protein>
<keyword evidence="3" id="KW-1185">Reference proteome</keyword>
<evidence type="ECO:0008006" key="4">
    <source>
        <dbReference type="Google" id="ProtNLM"/>
    </source>
</evidence>
<gene>
    <name evidence="2" type="ORF">H6B30_07365</name>
</gene>
<accession>A0A939B4N6</accession>
<evidence type="ECO:0000313" key="2">
    <source>
        <dbReference type="EMBL" id="MBM6661569.1"/>
    </source>
</evidence>
<organism evidence="2 3">
    <name type="scientific">Marseilla massiliensis</name>
    <dbReference type="NCBI Taxonomy" id="1841864"/>
    <lineage>
        <taxon>Bacteria</taxon>
        <taxon>Pseudomonadati</taxon>
        <taxon>Bacteroidota</taxon>
        <taxon>Bacteroidia</taxon>
        <taxon>Bacteroidales</taxon>
        <taxon>Prevotellaceae</taxon>
        <taxon>Marseilla</taxon>
    </lineage>
</organism>
<proteinExistence type="predicted"/>
<feature type="region of interest" description="Disordered" evidence="1">
    <location>
        <begin position="1086"/>
        <end position="1120"/>
    </location>
</feature>
<reference evidence="2 3" key="1">
    <citation type="journal article" date="2021" name="Sci. Rep.">
        <title>The distribution of antibiotic resistance genes in chicken gut microbiota commensals.</title>
        <authorList>
            <person name="Juricova H."/>
            <person name="Matiasovicova J."/>
            <person name="Kubasova T."/>
            <person name="Cejkova D."/>
            <person name="Rychlik I."/>
        </authorList>
    </citation>
    <scope>NUCLEOTIDE SEQUENCE [LARGE SCALE GENOMIC DNA]</scope>
    <source>
        <strain evidence="2 3">An819</strain>
    </source>
</reference>
<comment type="caution">
    <text evidence="2">The sequence shown here is derived from an EMBL/GenBank/DDBJ whole genome shotgun (WGS) entry which is preliminary data.</text>
</comment>
<dbReference type="RefSeq" id="WP_205109180.1">
    <property type="nucleotide sequence ID" value="NZ_JACJJL010000010.1"/>
</dbReference>